<protein>
    <recommendedName>
        <fullName evidence="3">Polysaccharide deacetylase</fullName>
    </recommendedName>
</protein>
<gene>
    <name evidence="1" type="ORF">EJP77_07435</name>
</gene>
<comment type="caution">
    <text evidence="1">The sequence shown here is derived from an EMBL/GenBank/DDBJ whole genome shotgun (WGS) entry which is preliminary data.</text>
</comment>
<dbReference type="AlphaFoldDB" id="A0A433XHE0"/>
<keyword evidence="2" id="KW-1185">Reference proteome</keyword>
<dbReference type="SUPFAM" id="SSF88713">
    <property type="entry name" value="Glycoside hydrolase/deacetylase"/>
    <property type="match status" value="1"/>
</dbReference>
<evidence type="ECO:0008006" key="3">
    <source>
        <dbReference type="Google" id="ProtNLM"/>
    </source>
</evidence>
<sequence length="350" mass="40359">MPMNQGQFVISMDLELYWGLRDICPRSHYLKHFAVERETIKKVLGLFERGGIHATWATVGLMFFESKEQMLRGIPAKLPVYQDANLSPYPHLASGEVGADEQTDSSHYGLSLIKRIEETPYQRVSTHTFSHYYCLEAGQDSAEFQADLRAAVRAAKRQGIQLESIVFPRNQVNPDYLKLLWPEGIRAYRGNPEHWLYKRGYSTGDSLLRRALRLMDTYLNLSGFHSYTLAEPQLGEPINLPASHFLRSYSRKLALLEPLRLRRILRGMTHAARNNQVYHLWCHPYNLVDEQGRNLKLLEEILAHYKKLQSLYGMESRNMEELSDQILGAAPIREPQFRMSPVVRTGELNA</sequence>
<organism evidence="1 2">
    <name type="scientific">Paenibacillus zeisoli</name>
    <dbReference type="NCBI Taxonomy" id="2496267"/>
    <lineage>
        <taxon>Bacteria</taxon>
        <taxon>Bacillati</taxon>
        <taxon>Bacillota</taxon>
        <taxon>Bacilli</taxon>
        <taxon>Bacillales</taxon>
        <taxon>Paenibacillaceae</taxon>
        <taxon>Paenibacillus</taxon>
    </lineage>
</organism>
<evidence type="ECO:0000313" key="1">
    <source>
        <dbReference type="EMBL" id="RUT33473.1"/>
    </source>
</evidence>
<dbReference type="CDD" id="cd10929">
    <property type="entry name" value="CE4_u5"/>
    <property type="match status" value="1"/>
</dbReference>
<dbReference type="EMBL" id="RZNX01000002">
    <property type="protein sequence ID" value="RUT33473.1"/>
    <property type="molecule type" value="Genomic_DNA"/>
</dbReference>
<evidence type="ECO:0000313" key="2">
    <source>
        <dbReference type="Proteomes" id="UP000272464"/>
    </source>
</evidence>
<dbReference type="RefSeq" id="WP_127198587.1">
    <property type="nucleotide sequence ID" value="NZ_RZNX01000002.1"/>
</dbReference>
<dbReference type="Proteomes" id="UP000272464">
    <property type="component" value="Unassembled WGS sequence"/>
</dbReference>
<dbReference type="InterPro" id="IPR011330">
    <property type="entry name" value="Glyco_hydro/deAcase_b/a-brl"/>
</dbReference>
<dbReference type="OrthoDB" id="7836272at2"/>
<dbReference type="Gene3D" id="3.20.20.370">
    <property type="entry name" value="Glycoside hydrolase/deacetylase"/>
    <property type="match status" value="1"/>
</dbReference>
<dbReference type="GO" id="GO:0005975">
    <property type="term" value="P:carbohydrate metabolic process"/>
    <property type="evidence" value="ECO:0007669"/>
    <property type="project" value="InterPro"/>
</dbReference>
<accession>A0A433XHE0</accession>
<reference evidence="1 2" key="1">
    <citation type="submission" date="2018-12" db="EMBL/GenBank/DDBJ databases">
        <authorList>
            <person name="Sun L."/>
            <person name="Chen Z."/>
        </authorList>
    </citation>
    <scope>NUCLEOTIDE SEQUENCE [LARGE SCALE GENOMIC DNA]</scope>
    <source>
        <strain evidence="1 2">3-5-3</strain>
    </source>
</reference>
<proteinExistence type="predicted"/>
<name>A0A433XHE0_9BACL</name>